<dbReference type="Proteomes" id="UP000001188">
    <property type="component" value="Chromosome"/>
</dbReference>
<organism evidence="1 2">
    <name type="scientific">Xanthomonas campestris pv. campestris (strain B100)</name>
    <dbReference type="NCBI Taxonomy" id="509169"/>
    <lineage>
        <taxon>Bacteria</taxon>
        <taxon>Pseudomonadati</taxon>
        <taxon>Pseudomonadota</taxon>
        <taxon>Gammaproteobacteria</taxon>
        <taxon>Lysobacterales</taxon>
        <taxon>Lysobacteraceae</taxon>
        <taxon>Xanthomonas</taxon>
    </lineage>
</organism>
<reference evidence="1 2" key="1">
    <citation type="journal article" date="2008" name="J. Biotechnol.">
        <title>The genome of Xanthomonas campestris pv. campestris B100 and its use for the reconstruction of metabolic pathways involved in xanthan biosynthesis.</title>
        <authorList>
            <person name="Vorholter F.J."/>
            <person name="Schneiker S."/>
            <person name="Goesmann A."/>
            <person name="Krause L."/>
            <person name="Bekel T."/>
            <person name="Kaiser O."/>
            <person name="Linke B."/>
            <person name="Patschkowski T."/>
            <person name="Ruckert C."/>
            <person name="Schmid J."/>
            <person name="Sidhu V.K."/>
            <person name="Sieber V."/>
            <person name="Tauch A."/>
            <person name="Watt S.A."/>
            <person name="Weisshaar B."/>
            <person name="Becker A."/>
            <person name="Niehaus K."/>
            <person name="Puhler A."/>
        </authorList>
    </citation>
    <scope>NUCLEOTIDE SEQUENCE [LARGE SCALE GENOMIC DNA]</scope>
    <source>
        <strain evidence="1 2">B100</strain>
    </source>
</reference>
<accession>B0RMY4</accession>
<protein>
    <submittedName>
        <fullName evidence="1">Uncharacterized protein</fullName>
    </submittedName>
</protein>
<gene>
    <name evidence="1" type="ORF">XCCB100_0485</name>
</gene>
<dbReference type="KEGG" id="xca:xcc-b100_0485"/>
<evidence type="ECO:0000313" key="2">
    <source>
        <dbReference type="Proteomes" id="UP000001188"/>
    </source>
</evidence>
<name>B0RMY4_XANCB</name>
<proteinExistence type="predicted"/>
<dbReference type="HOGENOM" id="CLU_099066_0_0_6"/>
<sequence length="245" mass="26125">MHRLDRDNLALLTAINGRGLTRAPGPPSGCLFCEDIGLPHAGQFVQPTLRKPSHIGKQRAYNIPPALQLARYDQEDPLALFRTSLHALALSLALVACKPQAEPAGAATPAANAAPAASASATVPATPAQATTCPSADFSDFLKSFSADIAVQEKATADPLTMIQLDPDAQPEPTPVTRTVPLAKVEWPVIPNLEAARNGGREVTISEEADGRQVLVRTPDTGDQQVYHFAQRPCWMLVKVDDQSL</sequence>
<evidence type="ECO:0000313" key="1">
    <source>
        <dbReference type="EMBL" id="CAP49819.1"/>
    </source>
</evidence>
<dbReference type="AlphaFoldDB" id="B0RMY4"/>
<dbReference type="EMBL" id="AM920689">
    <property type="protein sequence ID" value="CAP49819.1"/>
    <property type="molecule type" value="Genomic_DNA"/>
</dbReference>